<accession>A0A4S2JPJ8</accession>
<dbReference type="Proteomes" id="UP000310200">
    <property type="component" value="Unassembled WGS sequence"/>
</dbReference>
<evidence type="ECO:0000313" key="4">
    <source>
        <dbReference type="EMBL" id="TGZ37820.1"/>
    </source>
</evidence>
<dbReference type="SUPFAM" id="SSF50494">
    <property type="entry name" value="Trypsin-like serine proteases"/>
    <property type="match status" value="1"/>
</dbReference>
<dbReference type="InterPro" id="IPR051487">
    <property type="entry name" value="Ser/Thr_Proteases_Immune/Dev"/>
</dbReference>
<feature type="domain" description="Peptidase S1" evidence="3">
    <location>
        <begin position="1"/>
        <end position="121"/>
    </location>
</feature>
<evidence type="ECO:0000256" key="2">
    <source>
        <dbReference type="ARBA" id="ARBA00024195"/>
    </source>
</evidence>
<dbReference type="Gene3D" id="2.40.10.10">
    <property type="entry name" value="Trypsin-like serine proteases"/>
    <property type="match status" value="1"/>
</dbReference>
<evidence type="ECO:0000313" key="5">
    <source>
        <dbReference type="Proteomes" id="UP000310200"/>
    </source>
</evidence>
<keyword evidence="5" id="KW-1185">Reference proteome</keyword>
<dbReference type="InterPro" id="IPR009003">
    <property type="entry name" value="Peptidase_S1_PA"/>
</dbReference>
<organism evidence="4 5">
    <name type="scientific">Temnothorax longispinosus</name>
    <dbReference type="NCBI Taxonomy" id="300112"/>
    <lineage>
        <taxon>Eukaryota</taxon>
        <taxon>Metazoa</taxon>
        <taxon>Ecdysozoa</taxon>
        <taxon>Arthropoda</taxon>
        <taxon>Hexapoda</taxon>
        <taxon>Insecta</taxon>
        <taxon>Pterygota</taxon>
        <taxon>Neoptera</taxon>
        <taxon>Endopterygota</taxon>
        <taxon>Hymenoptera</taxon>
        <taxon>Apocrita</taxon>
        <taxon>Aculeata</taxon>
        <taxon>Formicoidea</taxon>
        <taxon>Formicidae</taxon>
        <taxon>Myrmicinae</taxon>
        <taxon>Temnothorax</taxon>
    </lineage>
</organism>
<dbReference type="InterPro" id="IPR043504">
    <property type="entry name" value="Peptidase_S1_PA_chymotrypsin"/>
</dbReference>
<comment type="similarity">
    <text evidence="2">Belongs to the peptidase S1 family. CLIP subfamily.</text>
</comment>
<keyword evidence="1" id="KW-1015">Disulfide bond</keyword>
<dbReference type="GO" id="GO:0006508">
    <property type="term" value="P:proteolysis"/>
    <property type="evidence" value="ECO:0007669"/>
    <property type="project" value="InterPro"/>
</dbReference>
<protein>
    <recommendedName>
        <fullName evidence="3">Peptidase S1 domain-containing protein</fullName>
    </recommendedName>
</protein>
<proteinExistence type="inferred from homology"/>
<dbReference type="Pfam" id="PF00089">
    <property type="entry name" value="Trypsin"/>
    <property type="match status" value="1"/>
</dbReference>
<comment type="caution">
    <text evidence="4">The sequence shown here is derived from an EMBL/GenBank/DDBJ whole genome shotgun (WGS) entry which is preliminary data.</text>
</comment>
<dbReference type="PANTHER" id="PTHR24256">
    <property type="entry name" value="TRYPTASE-RELATED"/>
    <property type="match status" value="1"/>
</dbReference>
<dbReference type="PROSITE" id="PS50240">
    <property type="entry name" value="TRYPSIN_DOM"/>
    <property type="match status" value="1"/>
</dbReference>
<feature type="non-terminal residue" evidence="4">
    <location>
        <position position="1"/>
    </location>
</feature>
<feature type="non-terminal residue" evidence="4">
    <location>
        <position position="122"/>
    </location>
</feature>
<dbReference type="AlphaFoldDB" id="A0A4S2JPJ8"/>
<dbReference type="GO" id="GO:0004252">
    <property type="term" value="F:serine-type endopeptidase activity"/>
    <property type="evidence" value="ECO:0007669"/>
    <property type="project" value="InterPro"/>
</dbReference>
<dbReference type="InterPro" id="IPR001254">
    <property type="entry name" value="Trypsin_dom"/>
</dbReference>
<reference evidence="4 5" key="1">
    <citation type="journal article" date="2019" name="Philos. Trans. R. Soc. Lond., B, Biol. Sci.">
        <title>Ant behaviour and brain gene expression of defending hosts depend on the ecological success of the intruding social parasite.</title>
        <authorList>
            <person name="Kaur R."/>
            <person name="Stoldt M."/>
            <person name="Jongepier E."/>
            <person name="Feldmeyer B."/>
            <person name="Menzel F."/>
            <person name="Bornberg-Bauer E."/>
            <person name="Foitzik S."/>
        </authorList>
    </citation>
    <scope>NUCLEOTIDE SEQUENCE [LARGE SCALE GENOMIC DNA]</scope>
    <source>
        <tissue evidence="4">Whole body</tissue>
    </source>
</reference>
<sequence>CKEYADLVYETEKSPTLRINAGSNRVSRCAVVETPLIIGGIQAKPAEFPHMYNPFIPFRYNPFIPFRGDSGGPLQRVLAEPYCMYSIVGVTSFGKFCAFKDSPAIYTRISSYLDWIENTVWP</sequence>
<gene>
    <name evidence="4" type="ORF">DBV15_04785</name>
</gene>
<evidence type="ECO:0000259" key="3">
    <source>
        <dbReference type="PROSITE" id="PS50240"/>
    </source>
</evidence>
<evidence type="ECO:0000256" key="1">
    <source>
        <dbReference type="ARBA" id="ARBA00023157"/>
    </source>
</evidence>
<dbReference type="STRING" id="300112.A0A4S2JPJ8"/>
<dbReference type="EMBL" id="QBLH01003506">
    <property type="protein sequence ID" value="TGZ37820.1"/>
    <property type="molecule type" value="Genomic_DNA"/>
</dbReference>
<name>A0A4S2JPJ8_9HYME</name>